<evidence type="ECO:0000313" key="2">
    <source>
        <dbReference type="Proteomes" id="UP000501747"/>
    </source>
</evidence>
<dbReference type="Proteomes" id="UP000501747">
    <property type="component" value="Chromosome"/>
</dbReference>
<protein>
    <submittedName>
        <fullName evidence="1">DUF1905 domain-containing protein</fullName>
    </submittedName>
</protein>
<evidence type="ECO:0000313" key="1">
    <source>
        <dbReference type="EMBL" id="QIL49108.1"/>
    </source>
</evidence>
<dbReference type="EMBL" id="CP049887">
    <property type="protein sequence ID" value="QIL49108.1"/>
    <property type="molecule type" value="Genomic_DNA"/>
</dbReference>
<keyword evidence="2" id="KW-1185">Reference proteome</keyword>
<dbReference type="Pfam" id="PF08922">
    <property type="entry name" value="DUF1905"/>
    <property type="match status" value="1"/>
</dbReference>
<dbReference type="AlphaFoldDB" id="A0A6G8AVL5"/>
<accession>A0A6G8AVL5</accession>
<dbReference type="KEGG" id="vhy:G7082_11720"/>
<sequence>MTAKEYQFEAEIKASEIGKGGAYVIFPYDIREEFGKGRVKVTVYFDKVEYIGSIVNMGVKHEDGSVAYIIGIKKEIRKKLQKNVGDVVKVIVKEAI</sequence>
<dbReference type="InterPro" id="IPR015018">
    <property type="entry name" value="DUF1905"/>
</dbReference>
<proteinExistence type="predicted"/>
<reference evidence="1 2" key="1">
    <citation type="submission" date="2020-03" db="EMBL/GenBank/DDBJ databases">
        <title>Vagococcus sp. nov., isolated from beetles.</title>
        <authorList>
            <person name="Hyun D.-W."/>
            <person name="Bae J.-W."/>
        </authorList>
    </citation>
    <scope>NUCLEOTIDE SEQUENCE [LARGE SCALE GENOMIC DNA]</scope>
    <source>
        <strain evidence="1 2">HDW17B</strain>
    </source>
</reference>
<dbReference type="RefSeq" id="WP_166035237.1">
    <property type="nucleotide sequence ID" value="NZ_CP049887.1"/>
</dbReference>
<dbReference type="InterPro" id="IPR037079">
    <property type="entry name" value="AF2212/PG0164-like_sf"/>
</dbReference>
<gene>
    <name evidence="1" type="ORF">G7082_11720</name>
</gene>
<dbReference type="Gene3D" id="2.40.30.100">
    <property type="entry name" value="AF2212/PG0164-like"/>
    <property type="match status" value="1"/>
</dbReference>
<name>A0A6G8AVL5_9ENTE</name>
<dbReference type="SUPFAM" id="SSF141694">
    <property type="entry name" value="AF2212/PG0164-like"/>
    <property type="match status" value="1"/>
</dbReference>
<organism evidence="1 2">
    <name type="scientific">Vagococcus hydrophili</name>
    <dbReference type="NCBI Taxonomy" id="2714947"/>
    <lineage>
        <taxon>Bacteria</taxon>
        <taxon>Bacillati</taxon>
        <taxon>Bacillota</taxon>
        <taxon>Bacilli</taxon>
        <taxon>Lactobacillales</taxon>
        <taxon>Enterococcaceae</taxon>
        <taxon>Vagococcus</taxon>
    </lineage>
</organism>